<dbReference type="Pfam" id="PF14104">
    <property type="entry name" value="DUF4277"/>
    <property type="match status" value="1"/>
</dbReference>
<evidence type="ECO:0000259" key="4">
    <source>
        <dbReference type="Pfam" id="PF14104"/>
    </source>
</evidence>
<dbReference type="Proteomes" id="UP000033038">
    <property type="component" value="Chromosome"/>
</dbReference>
<evidence type="ECO:0000313" key="6">
    <source>
        <dbReference type="Proteomes" id="UP000033038"/>
    </source>
</evidence>
<evidence type="ECO:0000259" key="3">
    <source>
        <dbReference type="Pfam" id="PF01609"/>
    </source>
</evidence>
<feature type="domain" description="Transposase IS4-like" evidence="3">
    <location>
        <begin position="166"/>
        <end position="462"/>
    </location>
</feature>
<dbReference type="InterPro" id="IPR002559">
    <property type="entry name" value="Transposase_11"/>
</dbReference>
<dbReference type="InterPro" id="IPR025457">
    <property type="entry name" value="DUF4277"/>
</dbReference>
<name>A0A0E3QH32_METBA</name>
<dbReference type="GO" id="GO:0003677">
    <property type="term" value="F:DNA binding"/>
    <property type="evidence" value="ECO:0007669"/>
    <property type="project" value="InterPro"/>
</dbReference>
<feature type="transmembrane region" description="Helical" evidence="2">
    <location>
        <begin position="55"/>
        <end position="74"/>
    </location>
</feature>
<keyword evidence="2" id="KW-1133">Transmembrane helix</keyword>
<dbReference type="PATRIC" id="fig|1434109.4.peg.783"/>
<proteinExistence type="predicted"/>
<keyword evidence="2" id="KW-0812">Transmembrane</keyword>
<dbReference type="KEGG" id="mbw:MSBRW_0642"/>
<accession>A0A0E3QH32</accession>
<dbReference type="GeneID" id="24822071"/>
<protein>
    <submittedName>
        <fullName evidence="5">Mobile element protein</fullName>
    </submittedName>
</protein>
<dbReference type="GO" id="GO:0004803">
    <property type="term" value="F:transposase activity"/>
    <property type="evidence" value="ECO:0007669"/>
    <property type="project" value="InterPro"/>
</dbReference>
<sequence>MAYKNNSRRVDSSIKRTRFLGHLGLIVGVFRELEVDKLIDEKLPKERDHKVPHSVCILAMVLNGLGFIGQRLYLFPDFFRTISIERLFGDGVTREDLNQYAIGETLDRIVKYGPAKLFTEITLHIMNRLPIPVHCLHADTTSVSVYGDYEDKEIESIDITFGIPKNGRWDLRQFVLSLIVNQHGIPLFMNTHSGNASDKNTILEAIKSIKSALSPESKVYYVADSSFYTDNNIKNIGKSFWISRVPATINEAKEMLTANLSLKTLKSDEIYSFYQTFVEYGGVKQKWVLLLSHKMKEKKEVTLRRKLEKELEKAEKSFKKLTGEDFFCEEDALKAAEKWIQDFPSIVFEKVNLKTIKKREAGKRVRPSKNEELKTYYRINGIIKVNEAFVLKEIEKMGLFIIASNDISLSPEEMLKYYKGQDNVEKGFRFLKSDTFSISKVYLKNKSRIEALTMIMVLCLMIYAIAEWKLRIKLEEENETVPDQKGKPTKKPTMRWIFFKFQGITELITQKKGKKEEKKSEILNMEEINWKILSIMGEKYENIYL</sequence>
<dbReference type="EMBL" id="CP009526">
    <property type="protein sequence ID" value="AKB49895.1"/>
    <property type="molecule type" value="Genomic_DNA"/>
</dbReference>
<dbReference type="SUPFAM" id="SSF53098">
    <property type="entry name" value="Ribonuclease H-like"/>
    <property type="match status" value="1"/>
</dbReference>
<keyword evidence="2" id="KW-0472">Membrane</keyword>
<evidence type="ECO:0000256" key="2">
    <source>
        <dbReference type="SAM" id="Phobius"/>
    </source>
</evidence>
<evidence type="ECO:0000313" key="5">
    <source>
        <dbReference type="EMBL" id="AKB49895.1"/>
    </source>
</evidence>
<dbReference type="PANTHER" id="PTHR34614:SF2">
    <property type="entry name" value="TRANSPOSASE IS4-LIKE DOMAIN-CONTAINING PROTEIN"/>
    <property type="match status" value="1"/>
</dbReference>
<organism evidence="5 6">
    <name type="scientific">Methanosarcina barkeri str. Wiesmoor</name>
    <dbReference type="NCBI Taxonomy" id="1434109"/>
    <lineage>
        <taxon>Archaea</taxon>
        <taxon>Methanobacteriati</taxon>
        <taxon>Methanobacteriota</taxon>
        <taxon>Stenosarchaea group</taxon>
        <taxon>Methanomicrobia</taxon>
        <taxon>Methanosarcinales</taxon>
        <taxon>Methanosarcinaceae</taxon>
        <taxon>Methanosarcina</taxon>
    </lineage>
</organism>
<feature type="domain" description="DUF4277" evidence="4">
    <location>
        <begin position="17"/>
        <end position="122"/>
    </location>
</feature>
<reference evidence="5 6" key="1">
    <citation type="submission" date="2014-07" db="EMBL/GenBank/DDBJ databases">
        <title>Methanogenic archaea and the global carbon cycle.</title>
        <authorList>
            <person name="Henriksen J.R."/>
            <person name="Luke J."/>
            <person name="Reinhart S."/>
            <person name="Benedict M.N."/>
            <person name="Youngblut N.D."/>
            <person name="Metcalf M.E."/>
            <person name="Whitaker R.J."/>
            <person name="Metcalf W.W."/>
        </authorList>
    </citation>
    <scope>NUCLEOTIDE SEQUENCE [LARGE SCALE GENOMIC DNA]</scope>
    <source>
        <strain evidence="5 6">Wiesmoor</strain>
    </source>
</reference>
<dbReference type="InterPro" id="IPR012337">
    <property type="entry name" value="RNaseH-like_sf"/>
</dbReference>
<dbReference type="PANTHER" id="PTHR34614">
    <property type="match status" value="1"/>
</dbReference>
<dbReference type="RefSeq" id="WP_011305392.1">
    <property type="nucleotide sequence ID" value="NZ_CP009526.1"/>
</dbReference>
<gene>
    <name evidence="5" type="ORF">MSBRW_0642</name>
</gene>
<dbReference type="AlphaFoldDB" id="A0A0E3QH32"/>
<dbReference type="InterPro" id="IPR047654">
    <property type="entry name" value="IS1634_transpos"/>
</dbReference>
<dbReference type="NCBIfam" id="NF033559">
    <property type="entry name" value="transpos_IS1634"/>
    <property type="match status" value="1"/>
</dbReference>
<dbReference type="GO" id="GO:0006313">
    <property type="term" value="P:DNA transposition"/>
    <property type="evidence" value="ECO:0007669"/>
    <property type="project" value="InterPro"/>
</dbReference>
<evidence type="ECO:0000256" key="1">
    <source>
        <dbReference type="SAM" id="Coils"/>
    </source>
</evidence>
<feature type="coiled-coil region" evidence="1">
    <location>
        <begin position="297"/>
        <end position="324"/>
    </location>
</feature>
<dbReference type="HOGENOM" id="CLU_034349_3_1_2"/>
<dbReference type="Pfam" id="PF01609">
    <property type="entry name" value="DDE_Tnp_1"/>
    <property type="match status" value="1"/>
</dbReference>
<keyword evidence="1" id="KW-0175">Coiled coil</keyword>